<feature type="active site" description="Charge relay system" evidence="4">
    <location>
        <position position="295"/>
    </location>
</feature>
<evidence type="ECO:0000256" key="2">
    <source>
        <dbReference type="ARBA" id="ARBA00022487"/>
    </source>
</evidence>
<organism evidence="6 7">
    <name type="scientific">Legionella wadsworthii</name>
    <dbReference type="NCBI Taxonomy" id="28088"/>
    <lineage>
        <taxon>Bacteria</taxon>
        <taxon>Pseudomonadati</taxon>
        <taxon>Pseudomonadota</taxon>
        <taxon>Gammaproteobacteria</taxon>
        <taxon>Legionellales</taxon>
        <taxon>Legionellaceae</taxon>
        <taxon>Legionella</taxon>
    </lineage>
</organism>
<gene>
    <name evidence="6" type="ORF">NCTC11532_02156</name>
</gene>
<sequence length="325" mass="36790">MIINSDFKPAWWLINNHGQTLYRTLTHKENIHVDSFERLELPDGDFIDLAWKTNGLKSTSPLVILLHGLGGDINSAYVTTLINAFNQSGYRAVLMNLRGASEPNRLPRSYHGGDTSDFAYFLNELKLREPNTKKAVVGISLGGNILLKWLGETGSQNLIDAAIAISVPFQLHNVVQRINKGFSRIYQSHLIDKLRTSFLLKLDVINKELPLTKEKLYSIKNLYEFDEQITAPLHGFVNAADYYKKSSSRQYLSQIATPTLIIHALDDPFMTPDIIPSKNELSSDIVLELSKHGGHVGFIAEKKQDWLAQRIPKFLMEFMYCAPFN</sequence>
<dbReference type="PANTHER" id="PTHR10794">
    <property type="entry name" value="ABHYDROLASE DOMAIN-CONTAINING PROTEIN"/>
    <property type="match status" value="1"/>
</dbReference>
<dbReference type="PANTHER" id="PTHR10794:SF94">
    <property type="entry name" value="ESTERASE YHET-RELATED"/>
    <property type="match status" value="1"/>
</dbReference>
<evidence type="ECO:0000256" key="3">
    <source>
        <dbReference type="ARBA" id="ARBA00022801"/>
    </source>
</evidence>
<protein>
    <submittedName>
        <fullName evidence="6">Alpha/beta hydrolase</fullName>
    </submittedName>
</protein>
<dbReference type="Pfam" id="PF00561">
    <property type="entry name" value="Abhydrolase_1"/>
    <property type="match status" value="1"/>
</dbReference>
<name>A0A378M0U3_9GAMM</name>
<dbReference type="InterPro" id="IPR050960">
    <property type="entry name" value="AB_hydrolase_4_sf"/>
</dbReference>
<keyword evidence="7" id="KW-1185">Reference proteome</keyword>
<dbReference type="InterPro" id="IPR012020">
    <property type="entry name" value="ABHD4"/>
</dbReference>
<feature type="active site" description="Charge relay system" evidence="4">
    <location>
        <position position="140"/>
    </location>
</feature>
<dbReference type="SUPFAM" id="SSF53474">
    <property type="entry name" value="alpha/beta-Hydrolases"/>
    <property type="match status" value="1"/>
</dbReference>
<evidence type="ECO:0000313" key="6">
    <source>
        <dbReference type="EMBL" id="STY29961.1"/>
    </source>
</evidence>
<dbReference type="RefSeq" id="WP_031564572.1">
    <property type="nucleotide sequence ID" value="NZ_CAAAIS010000001.1"/>
</dbReference>
<dbReference type="NCBIfam" id="NF008218">
    <property type="entry name" value="PRK10985.1"/>
    <property type="match status" value="1"/>
</dbReference>
<accession>A0A378M0U3</accession>
<dbReference type="GO" id="GO:0034338">
    <property type="term" value="F:short-chain carboxylesterase activity"/>
    <property type="evidence" value="ECO:0007669"/>
    <property type="project" value="TreeGrafter"/>
</dbReference>
<evidence type="ECO:0000256" key="4">
    <source>
        <dbReference type="PIRSR" id="PIRSR005211-1"/>
    </source>
</evidence>
<dbReference type="GO" id="GO:0047372">
    <property type="term" value="F:monoacylglycerol lipase activity"/>
    <property type="evidence" value="ECO:0007669"/>
    <property type="project" value="TreeGrafter"/>
</dbReference>
<dbReference type="Gene3D" id="3.40.50.1820">
    <property type="entry name" value="alpha/beta hydrolase"/>
    <property type="match status" value="1"/>
</dbReference>
<dbReference type="InterPro" id="IPR000073">
    <property type="entry name" value="AB_hydrolase_1"/>
</dbReference>
<dbReference type="PIRSF" id="PIRSF005211">
    <property type="entry name" value="Ab_hydro_YheT"/>
    <property type="match status" value="1"/>
</dbReference>
<dbReference type="PROSITE" id="PS01133">
    <property type="entry name" value="UPF0017"/>
    <property type="match status" value="1"/>
</dbReference>
<evidence type="ECO:0000313" key="7">
    <source>
        <dbReference type="Proteomes" id="UP000255297"/>
    </source>
</evidence>
<evidence type="ECO:0000256" key="1">
    <source>
        <dbReference type="ARBA" id="ARBA00010884"/>
    </source>
</evidence>
<comment type="similarity">
    <text evidence="1">Belongs to the AB hydrolase superfamily. AB hydrolase 4 family.</text>
</comment>
<dbReference type="EMBL" id="UGPB01000001">
    <property type="protein sequence ID" value="STY29961.1"/>
    <property type="molecule type" value="Genomic_DNA"/>
</dbReference>
<proteinExistence type="inferred from homology"/>
<reference evidence="6 7" key="1">
    <citation type="submission" date="2018-06" db="EMBL/GenBank/DDBJ databases">
        <authorList>
            <consortium name="Pathogen Informatics"/>
            <person name="Doyle S."/>
        </authorList>
    </citation>
    <scope>NUCLEOTIDE SEQUENCE [LARGE SCALE GENOMIC DNA]</scope>
    <source>
        <strain evidence="6 7">NCTC11532</strain>
    </source>
</reference>
<keyword evidence="3 6" id="KW-0378">Hydrolase</keyword>
<feature type="active site" description="Charge relay system" evidence="4">
    <location>
        <position position="267"/>
    </location>
</feature>
<dbReference type="InterPro" id="IPR029058">
    <property type="entry name" value="AB_hydrolase_fold"/>
</dbReference>
<dbReference type="AlphaFoldDB" id="A0A378M0U3"/>
<feature type="domain" description="AB hydrolase-1" evidence="5">
    <location>
        <begin position="61"/>
        <end position="299"/>
    </location>
</feature>
<dbReference type="InterPro" id="IPR000952">
    <property type="entry name" value="AB_hydrolase_4_CS"/>
</dbReference>
<dbReference type="OrthoDB" id="332676at2"/>
<dbReference type="Proteomes" id="UP000255297">
    <property type="component" value="Unassembled WGS sequence"/>
</dbReference>
<evidence type="ECO:0000259" key="5">
    <source>
        <dbReference type="Pfam" id="PF00561"/>
    </source>
</evidence>
<keyword evidence="2" id="KW-0719">Serine esterase</keyword>